<proteinExistence type="predicted"/>
<dbReference type="EMBL" id="VEVO01000011">
    <property type="protein sequence ID" value="KAF0035474.1"/>
    <property type="molecule type" value="Genomic_DNA"/>
</dbReference>
<reference evidence="1 2" key="1">
    <citation type="submission" date="2019-06" db="EMBL/GenBank/DDBJ databases">
        <title>Draft genomes of female and male turbot (Scophthalmus maximus).</title>
        <authorList>
            <person name="Xu H."/>
            <person name="Xu X.-W."/>
            <person name="Shao C."/>
            <person name="Chen S."/>
        </authorList>
    </citation>
    <scope>NUCLEOTIDE SEQUENCE [LARGE SCALE GENOMIC DNA]</scope>
    <source>
        <strain evidence="1">Ysfricsl-2016a</strain>
        <tissue evidence="1">Blood</tissue>
    </source>
</reference>
<gene>
    <name evidence="1" type="ORF">F2P81_013232</name>
</gene>
<comment type="caution">
    <text evidence="1">The sequence shown here is derived from an EMBL/GenBank/DDBJ whole genome shotgun (WGS) entry which is preliminary data.</text>
</comment>
<protein>
    <submittedName>
        <fullName evidence="1">Uncharacterized protein</fullName>
    </submittedName>
</protein>
<sequence>MSTFRPLDASQWSGNMDLSVCAAAPRFTRLCNGFPGPTVEQSRRCLCHSRLLLPPTGTVQDNWSVLRPGGRPCLLF</sequence>
<organism evidence="1 2">
    <name type="scientific">Scophthalmus maximus</name>
    <name type="common">Turbot</name>
    <name type="synonym">Psetta maxima</name>
    <dbReference type="NCBI Taxonomy" id="52904"/>
    <lineage>
        <taxon>Eukaryota</taxon>
        <taxon>Metazoa</taxon>
        <taxon>Chordata</taxon>
        <taxon>Craniata</taxon>
        <taxon>Vertebrata</taxon>
        <taxon>Euteleostomi</taxon>
        <taxon>Actinopterygii</taxon>
        <taxon>Neopterygii</taxon>
        <taxon>Teleostei</taxon>
        <taxon>Neoteleostei</taxon>
        <taxon>Acanthomorphata</taxon>
        <taxon>Carangaria</taxon>
        <taxon>Pleuronectiformes</taxon>
        <taxon>Pleuronectoidei</taxon>
        <taxon>Scophthalmidae</taxon>
        <taxon>Scophthalmus</taxon>
    </lineage>
</organism>
<evidence type="ECO:0000313" key="2">
    <source>
        <dbReference type="Proteomes" id="UP000438429"/>
    </source>
</evidence>
<dbReference type="AlphaFoldDB" id="A0A6A4SWM8"/>
<evidence type="ECO:0000313" key="1">
    <source>
        <dbReference type="EMBL" id="KAF0035474.1"/>
    </source>
</evidence>
<accession>A0A6A4SWM8</accession>
<name>A0A6A4SWM8_SCOMX</name>
<dbReference type="Proteomes" id="UP000438429">
    <property type="component" value="Unassembled WGS sequence"/>
</dbReference>